<evidence type="ECO:0000313" key="2">
    <source>
        <dbReference type="EMBL" id="GAA4246140.1"/>
    </source>
</evidence>
<sequence>MLLTFRVQNFRSVRDIQELTLLATPPDAGLAAPLIHGATVYVSPLAGVFGANASGKSTVLRALGTLRALAASGSDARDAARRFEPFRLDPASRLLPTRFEAEFLADGVRYVWGCAYKQGEVVAEWLHQYGRDRRAVWYERDRAGVRTLPRVRLEALALAVAADPSTTLLALGADAGHSFLGPVAAVLAAITTVRVAPGTRLVNDLEHLAPRWSDELTLLVSRAGLGIAGVDTAGEAVRLVHDARLGAQALGAYGESDGTIAWLDLLAALLPALDRGGLLIVDDLDAILHPSLAAEALRLLSDPELNPGRAQLVFAARAVPPTIADTQRWYAVKSDGATRLAREPADQGLAPGELAHELWLAKHTPPP</sequence>
<dbReference type="Pfam" id="PF13304">
    <property type="entry name" value="AAA_21"/>
    <property type="match status" value="2"/>
</dbReference>
<dbReference type="SUPFAM" id="SSF52540">
    <property type="entry name" value="P-loop containing nucleoside triphosphate hydrolases"/>
    <property type="match status" value="1"/>
</dbReference>
<gene>
    <name evidence="2" type="ORF">GCM10022255_016230</name>
</gene>
<dbReference type="EMBL" id="BAABAT010000003">
    <property type="protein sequence ID" value="GAA4246140.1"/>
    <property type="molecule type" value="Genomic_DNA"/>
</dbReference>
<dbReference type="PANTHER" id="PTHR40396:SF1">
    <property type="entry name" value="ATPASE AAA-TYPE CORE DOMAIN-CONTAINING PROTEIN"/>
    <property type="match status" value="1"/>
</dbReference>
<evidence type="ECO:0000313" key="3">
    <source>
        <dbReference type="Proteomes" id="UP001500620"/>
    </source>
</evidence>
<keyword evidence="2" id="KW-0547">Nucleotide-binding</keyword>
<reference evidence="3" key="1">
    <citation type="journal article" date="2019" name="Int. J. Syst. Evol. Microbiol.">
        <title>The Global Catalogue of Microorganisms (GCM) 10K type strain sequencing project: providing services to taxonomists for standard genome sequencing and annotation.</title>
        <authorList>
            <consortium name="The Broad Institute Genomics Platform"/>
            <consortium name="The Broad Institute Genome Sequencing Center for Infectious Disease"/>
            <person name="Wu L."/>
            <person name="Ma J."/>
        </authorList>
    </citation>
    <scope>NUCLEOTIDE SEQUENCE [LARGE SCALE GENOMIC DNA]</scope>
    <source>
        <strain evidence="3">JCM 17441</strain>
    </source>
</reference>
<comment type="caution">
    <text evidence="2">The sequence shown here is derived from an EMBL/GenBank/DDBJ whole genome shotgun (WGS) entry which is preliminary data.</text>
</comment>
<keyword evidence="2" id="KW-0067">ATP-binding</keyword>
<dbReference type="Proteomes" id="UP001500620">
    <property type="component" value="Unassembled WGS sequence"/>
</dbReference>
<feature type="domain" description="ATPase AAA-type core" evidence="1">
    <location>
        <begin position="45"/>
        <end position="149"/>
    </location>
</feature>
<feature type="domain" description="ATPase AAA-type core" evidence="1">
    <location>
        <begin position="238"/>
        <end position="315"/>
    </location>
</feature>
<organism evidence="2 3">
    <name type="scientific">Dactylosporangium darangshiense</name>
    <dbReference type="NCBI Taxonomy" id="579108"/>
    <lineage>
        <taxon>Bacteria</taxon>
        <taxon>Bacillati</taxon>
        <taxon>Actinomycetota</taxon>
        <taxon>Actinomycetes</taxon>
        <taxon>Micromonosporales</taxon>
        <taxon>Micromonosporaceae</taxon>
        <taxon>Dactylosporangium</taxon>
    </lineage>
</organism>
<dbReference type="RefSeq" id="WP_345122894.1">
    <property type="nucleotide sequence ID" value="NZ_BAABAT010000003.1"/>
</dbReference>
<protein>
    <submittedName>
        <fullName evidence="2">ATP-binding protein</fullName>
    </submittedName>
</protein>
<name>A0ABP8D1W0_9ACTN</name>
<dbReference type="GO" id="GO:0005524">
    <property type="term" value="F:ATP binding"/>
    <property type="evidence" value="ECO:0007669"/>
    <property type="project" value="UniProtKB-KW"/>
</dbReference>
<accession>A0ABP8D1W0</accession>
<dbReference type="InterPro" id="IPR003959">
    <property type="entry name" value="ATPase_AAA_core"/>
</dbReference>
<dbReference type="InterPro" id="IPR027417">
    <property type="entry name" value="P-loop_NTPase"/>
</dbReference>
<evidence type="ECO:0000259" key="1">
    <source>
        <dbReference type="Pfam" id="PF13304"/>
    </source>
</evidence>
<keyword evidence="3" id="KW-1185">Reference proteome</keyword>
<proteinExistence type="predicted"/>
<dbReference type="PANTHER" id="PTHR40396">
    <property type="entry name" value="ATPASE-LIKE PROTEIN"/>
    <property type="match status" value="1"/>
</dbReference>